<dbReference type="RefSeq" id="WP_120714245.1">
    <property type="nucleotide sequence ID" value="NZ_RBCJ01000006.1"/>
</dbReference>
<sequence length="275" mass="32585">MNRKVDLKNKRSLSISIFCDHTQWHKFILNYIPSFLKKNTGIENYFLSVSKDRGSHIRLTIVSSNAEATRLALKIDAYFKKCITKIGAGDTKNVISGNGTYRDFTPNTIHYGVYDFDYTESRLQKELTTLLITIFQHYREHTIRNLVEIFIELFSMSSTSQWLTKESSVKLFERLLESEYKNLDAKLLTEVKITNKINFVENKERLVSFINQDTYESSEMEPFQKHWYYIIRNFKKWDQKKKINQEEYLIQAICNLFDFDNRITAYYLFVSAIGE</sequence>
<evidence type="ECO:0000313" key="1">
    <source>
        <dbReference type="EMBL" id="RKN76898.1"/>
    </source>
</evidence>
<gene>
    <name evidence="1" type="ORF">D7Z94_24270</name>
</gene>
<organism evidence="1 2">
    <name type="scientific">Ulvibacterium marinum</name>
    <dbReference type="NCBI Taxonomy" id="2419782"/>
    <lineage>
        <taxon>Bacteria</taxon>
        <taxon>Pseudomonadati</taxon>
        <taxon>Bacteroidota</taxon>
        <taxon>Flavobacteriia</taxon>
        <taxon>Flavobacteriales</taxon>
        <taxon>Flavobacteriaceae</taxon>
        <taxon>Ulvibacterium</taxon>
    </lineage>
</organism>
<keyword evidence="2" id="KW-1185">Reference proteome</keyword>
<comment type="caution">
    <text evidence="1">The sequence shown here is derived from an EMBL/GenBank/DDBJ whole genome shotgun (WGS) entry which is preliminary data.</text>
</comment>
<reference evidence="1 2" key="1">
    <citation type="submission" date="2018-10" db="EMBL/GenBank/DDBJ databases">
        <title>Ulvibacterium marinum gen. nov., sp. nov., a novel marine bacterium of the family Flavobacteriaceae, isolated from a culture of the green alga Ulva prolifera.</title>
        <authorList>
            <person name="Zhang Z."/>
        </authorList>
    </citation>
    <scope>NUCLEOTIDE SEQUENCE [LARGE SCALE GENOMIC DNA]</scope>
    <source>
        <strain evidence="1 2">CCMM003</strain>
    </source>
</reference>
<accession>A0A3B0BWZ6</accession>
<evidence type="ECO:0008006" key="3">
    <source>
        <dbReference type="Google" id="ProtNLM"/>
    </source>
</evidence>
<dbReference type="Proteomes" id="UP000276603">
    <property type="component" value="Unassembled WGS sequence"/>
</dbReference>
<dbReference type="EMBL" id="RBCJ01000006">
    <property type="protein sequence ID" value="RKN76898.1"/>
    <property type="molecule type" value="Genomic_DNA"/>
</dbReference>
<name>A0A3B0BWZ6_9FLAO</name>
<evidence type="ECO:0000313" key="2">
    <source>
        <dbReference type="Proteomes" id="UP000276603"/>
    </source>
</evidence>
<proteinExistence type="predicted"/>
<protein>
    <recommendedName>
        <fullName evidence="3">Thiopeptide-type bacteriocin biosynthesis domain-containing protein</fullName>
    </recommendedName>
</protein>
<dbReference type="AlphaFoldDB" id="A0A3B0BWZ6"/>